<dbReference type="PROSITE" id="PS50893">
    <property type="entry name" value="ABC_TRANSPORTER_2"/>
    <property type="match status" value="1"/>
</dbReference>
<keyword evidence="4 9" id="KW-0812">Transmembrane</keyword>
<protein>
    <submittedName>
        <fullName evidence="12">Putative ABC transporter ATP-binding protein</fullName>
    </submittedName>
</protein>
<dbReference type="CDD" id="cd18548">
    <property type="entry name" value="ABC_6TM_Tm287_like"/>
    <property type="match status" value="1"/>
</dbReference>
<dbReference type="InterPro" id="IPR003593">
    <property type="entry name" value="AAA+_ATPase"/>
</dbReference>
<dbReference type="InterPro" id="IPR036640">
    <property type="entry name" value="ABC1_TM_sf"/>
</dbReference>
<dbReference type="FunFam" id="3.40.50.300:FF:000221">
    <property type="entry name" value="Multidrug ABC transporter ATP-binding protein"/>
    <property type="match status" value="1"/>
</dbReference>
<dbReference type="PROSITE" id="PS00211">
    <property type="entry name" value="ABC_TRANSPORTER_1"/>
    <property type="match status" value="1"/>
</dbReference>
<comment type="subcellular location">
    <subcellularLocation>
        <location evidence="1">Cell membrane</location>
        <topology evidence="1">Multi-pass membrane protein</topology>
    </subcellularLocation>
</comment>
<dbReference type="SMART" id="SM00382">
    <property type="entry name" value="AAA"/>
    <property type="match status" value="1"/>
</dbReference>
<evidence type="ECO:0000256" key="4">
    <source>
        <dbReference type="ARBA" id="ARBA00022692"/>
    </source>
</evidence>
<keyword evidence="13" id="KW-1185">Reference proteome</keyword>
<comment type="caution">
    <text evidence="12">The sequence shown here is derived from an EMBL/GenBank/DDBJ whole genome shotgun (WGS) entry which is preliminary data.</text>
</comment>
<keyword evidence="8 9" id="KW-0472">Membrane</keyword>
<evidence type="ECO:0000256" key="1">
    <source>
        <dbReference type="ARBA" id="ARBA00004651"/>
    </source>
</evidence>
<dbReference type="RefSeq" id="WP_138001967.1">
    <property type="nucleotide sequence ID" value="NZ_JBHTNY010000040.1"/>
</dbReference>
<feature type="transmembrane region" description="Helical" evidence="9">
    <location>
        <begin position="158"/>
        <end position="175"/>
    </location>
</feature>
<proteinExistence type="predicted"/>
<feature type="transmembrane region" description="Helical" evidence="9">
    <location>
        <begin position="246"/>
        <end position="264"/>
    </location>
</feature>
<evidence type="ECO:0000259" key="11">
    <source>
        <dbReference type="PROSITE" id="PS50929"/>
    </source>
</evidence>
<dbReference type="GO" id="GO:0015421">
    <property type="term" value="F:ABC-type oligopeptide transporter activity"/>
    <property type="evidence" value="ECO:0007669"/>
    <property type="project" value="TreeGrafter"/>
</dbReference>
<organism evidence="12 13">
    <name type="scientific">Robinsoniella peoriensis</name>
    <dbReference type="NCBI Taxonomy" id="180332"/>
    <lineage>
        <taxon>Bacteria</taxon>
        <taxon>Bacillati</taxon>
        <taxon>Bacillota</taxon>
        <taxon>Clostridia</taxon>
        <taxon>Lachnospirales</taxon>
        <taxon>Lachnospiraceae</taxon>
        <taxon>Robinsoniella</taxon>
    </lineage>
</organism>
<dbReference type="Gene3D" id="1.20.1560.10">
    <property type="entry name" value="ABC transporter type 1, transmembrane domain"/>
    <property type="match status" value="1"/>
</dbReference>
<evidence type="ECO:0000256" key="7">
    <source>
        <dbReference type="ARBA" id="ARBA00022989"/>
    </source>
</evidence>
<keyword evidence="7 9" id="KW-1133">Transmembrane helix</keyword>
<evidence type="ECO:0000313" key="12">
    <source>
        <dbReference type="EMBL" id="TLD02054.1"/>
    </source>
</evidence>
<accession>A0A4U8QC06</accession>
<dbReference type="GO" id="GO:0016887">
    <property type="term" value="F:ATP hydrolysis activity"/>
    <property type="evidence" value="ECO:0007669"/>
    <property type="project" value="InterPro"/>
</dbReference>
<evidence type="ECO:0000256" key="6">
    <source>
        <dbReference type="ARBA" id="ARBA00022840"/>
    </source>
</evidence>
<name>A0A4U8QC06_9FIRM</name>
<dbReference type="Pfam" id="PF00664">
    <property type="entry name" value="ABC_membrane"/>
    <property type="match status" value="1"/>
</dbReference>
<reference evidence="12 13" key="1">
    <citation type="journal article" date="2019" name="Anaerobe">
        <title>Detection of Robinsoniella peoriensis in multiple bone samples of a trauma patient.</title>
        <authorList>
            <person name="Schrottner P."/>
            <person name="Hartwich K."/>
            <person name="Bunk B."/>
            <person name="Schober I."/>
            <person name="Helbig S."/>
            <person name="Rudolph W.W."/>
            <person name="Gunzer F."/>
        </authorList>
    </citation>
    <scope>NUCLEOTIDE SEQUENCE [LARGE SCALE GENOMIC DNA]</scope>
    <source>
        <strain evidence="12 13">DSM 106044</strain>
    </source>
</reference>
<evidence type="ECO:0000256" key="9">
    <source>
        <dbReference type="SAM" id="Phobius"/>
    </source>
</evidence>
<dbReference type="Proteomes" id="UP000306509">
    <property type="component" value="Unassembled WGS sequence"/>
</dbReference>
<keyword evidence="5" id="KW-0547">Nucleotide-binding</keyword>
<dbReference type="InterPro" id="IPR003439">
    <property type="entry name" value="ABC_transporter-like_ATP-bd"/>
</dbReference>
<evidence type="ECO:0000256" key="8">
    <source>
        <dbReference type="ARBA" id="ARBA00023136"/>
    </source>
</evidence>
<sequence>MIQKFMRYFHNYKKYLYISCICVVLETMFELIIPMIMADIIDVGVVNKDVPYIFLKGSLMALCALLSLFLGILYARFAALAGQGFGAELRGEEFRRLSEFSFGNMDRFSTSSLITRLTSDVAVLQNAISGGIRPAVRAPVMLVMAITMSFVINARLALVFVAAVPILAVALICIIRKLRPMYGKMQKAVDMVNRVTQENLIAIRVVKSFVRGNYEKEKFKEVNDNLQFTSEKAFHTAVLNMPCFQFVMYFTIVAILWFGGNLIFVGSMKVGELTGFLSYVLQILNSLMMLSNVFMMLTRSVASAGRIQEVMEEQSEIKDDMAKDIEVGCGSIDFEHVNFKYKEEAEEYVLSDITFHIEAGQTIGIIGGTGSAKTSLVQLIPRLYDVTEGTVKIDGIDVKEYPMKHLREAIGMVLQRNTLFSGTIRENLLWGNEKADDSEINRACHIACADEFLKKIPQGLDFDLGQGGVNVSGGQKQRLCIARALLKRPKILILDDSTSAVDTATEKKIRDGLEQYMGGTTKIIIAQRISSVKNADQIIVLDDGRINAIGTHETLVETNPIYQEVYTSGQEGADK</sequence>
<feature type="domain" description="ABC transporter" evidence="10">
    <location>
        <begin position="332"/>
        <end position="568"/>
    </location>
</feature>
<dbReference type="PROSITE" id="PS50929">
    <property type="entry name" value="ABC_TM1F"/>
    <property type="match status" value="1"/>
</dbReference>
<dbReference type="STRING" id="180332.GCA_000797495_00522"/>
<dbReference type="PANTHER" id="PTHR43394">
    <property type="entry name" value="ATP-DEPENDENT PERMEASE MDL1, MITOCHONDRIAL"/>
    <property type="match status" value="1"/>
</dbReference>
<dbReference type="EMBL" id="QGQD01000023">
    <property type="protein sequence ID" value="TLD02054.1"/>
    <property type="molecule type" value="Genomic_DNA"/>
</dbReference>
<keyword evidence="2" id="KW-0813">Transport</keyword>
<keyword evidence="3" id="KW-1003">Cell membrane</keyword>
<dbReference type="Pfam" id="PF00005">
    <property type="entry name" value="ABC_tran"/>
    <property type="match status" value="1"/>
</dbReference>
<evidence type="ECO:0000256" key="5">
    <source>
        <dbReference type="ARBA" id="ARBA00022741"/>
    </source>
</evidence>
<dbReference type="PANTHER" id="PTHR43394:SF1">
    <property type="entry name" value="ATP-BINDING CASSETTE SUB-FAMILY B MEMBER 10, MITOCHONDRIAL"/>
    <property type="match status" value="1"/>
</dbReference>
<dbReference type="InterPro" id="IPR017871">
    <property type="entry name" value="ABC_transporter-like_CS"/>
</dbReference>
<dbReference type="InterPro" id="IPR027417">
    <property type="entry name" value="P-loop_NTPase"/>
</dbReference>
<feature type="transmembrane region" description="Helical" evidence="9">
    <location>
        <begin position="53"/>
        <end position="75"/>
    </location>
</feature>
<feature type="transmembrane region" description="Helical" evidence="9">
    <location>
        <begin position="276"/>
        <end position="297"/>
    </location>
</feature>
<evidence type="ECO:0000256" key="2">
    <source>
        <dbReference type="ARBA" id="ARBA00022448"/>
    </source>
</evidence>
<evidence type="ECO:0000313" key="13">
    <source>
        <dbReference type="Proteomes" id="UP000306509"/>
    </source>
</evidence>
<evidence type="ECO:0000256" key="3">
    <source>
        <dbReference type="ARBA" id="ARBA00022475"/>
    </source>
</evidence>
<feature type="transmembrane region" description="Helical" evidence="9">
    <location>
        <begin position="15"/>
        <end position="41"/>
    </location>
</feature>
<dbReference type="GO" id="GO:0005886">
    <property type="term" value="C:plasma membrane"/>
    <property type="evidence" value="ECO:0007669"/>
    <property type="project" value="UniProtKB-SubCell"/>
</dbReference>
<dbReference type="AlphaFoldDB" id="A0A4U8QC06"/>
<dbReference type="SUPFAM" id="SSF90123">
    <property type="entry name" value="ABC transporter transmembrane region"/>
    <property type="match status" value="1"/>
</dbReference>
<feature type="domain" description="ABC transmembrane type-1" evidence="11">
    <location>
        <begin position="18"/>
        <end position="299"/>
    </location>
</feature>
<dbReference type="InterPro" id="IPR011527">
    <property type="entry name" value="ABC1_TM_dom"/>
</dbReference>
<dbReference type="InterPro" id="IPR039421">
    <property type="entry name" value="Type_1_exporter"/>
</dbReference>
<evidence type="ECO:0000259" key="10">
    <source>
        <dbReference type="PROSITE" id="PS50893"/>
    </source>
</evidence>
<keyword evidence="6 12" id="KW-0067">ATP-binding</keyword>
<dbReference type="SUPFAM" id="SSF52540">
    <property type="entry name" value="P-loop containing nucleoside triphosphate hydrolases"/>
    <property type="match status" value="1"/>
</dbReference>
<dbReference type="GO" id="GO:0005524">
    <property type="term" value="F:ATP binding"/>
    <property type="evidence" value="ECO:0007669"/>
    <property type="project" value="UniProtKB-KW"/>
</dbReference>
<gene>
    <name evidence="12" type="ORF">DSM106044_01091</name>
</gene>
<dbReference type="Gene3D" id="3.40.50.300">
    <property type="entry name" value="P-loop containing nucleotide triphosphate hydrolases"/>
    <property type="match status" value="1"/>
</dbReference>